<comment type="caution">
    <text evidence="3">The sequence shown here is derived from an EMBL/GenBank/DDBJ whole genome shotgun (WGS) entry which is preliminary data.</text>
</comment>
<feature type="active site" evidence="1">
    <location>
        <position position="116"/>
    </location>
</feature>
<dbReference type="InterPro" id="IPR025202">
    <property type="entry name" value="PLD-like_dom"/>
</dbReference>
<dbReference type="EMBL" id="JAUYVH010000001">
    <property type="protein sequence ID" value="MDQ9168959.1"/>
    <property type="molecule type" value="Genomic_DNA"/>
</dbReference>
<comment type="subcellular location">
    <subcellularLocation>
        <location evidence="1">Cell membrane</location>
        <topology evidence="1">Peripheral membrane protein</topology>
    </subcellularLocation>
</comment>
<dbReference type="Proteomes" id="UP001225596">
    <property type="component" value="Unassembled WGS sequence"/>
</dbReference>
<dbReference type="SMART" id="SM00155">
    <property type="entry name" value="PLDc"/>
    <property type="match status" value="2"/>
</dbReference>
<keyword evidence="1" id="KW-0594">Phospholipid biosynthesis</keyword>
<dbReference type="RefSeq" id="WP_338434788.1">
    <property type="nucleotide sequence ID" value="NZ_JAUYVH010000001.1"/>
</dbReference>
<accession>A0ABU1BJC8</accession>
<proteinExistence type="inferred from homology"/>
<keyword evidence="4" id="KW-1185">Reference proteome</keyword>
<feature type="active site" evidence="1">
    <location>
        <position position="302"/>
    </location>
</feature>
<dbReference type="Pfam" id="PF13091">
    <property type="entry name" value="PLDc_2"/>
    <property type="match status" value="2"/>
</dbReference>
<gene>
    <name evidence="1" type="primary">clsB</name>
    <name evidence="3" type="ORF">Q8A64_00905</name>
</gene>
<dbReference type="PROSITE" id="PS50035">
    <property type="entry name" value="PLD"/>
    <property type="match status" value="2"/>
</dbReference>
<dbReference type="HAMAP" id="MF_01917">
    <property type="entry name" value="Cardiolipin_synth_ClsB"/>
    <property type="match status" value="1"/>
</dbReference>
<protein>
    <recommendedName>
        <fullName evidence="1">Cardiolipin synthase B</fullName>
        <shortName evidence="1">CL synthase</shortName>
        <ecNumber evidence="1">2.7.8.-</ecNumber>
    </recommendedName>
</protein>
<dbReference type="InterPro" id="IPR030872">
    <property type="entry name" value="Cardiolipin_synth_ClsB"/>
</dbReference>
<dbReference type="CDD" id="cd09110">
    <property type="entry name" value="PLDc_CLS_1"/>
    <property type="match status" value="1"/>
</dbReference>
<reference evidence="3 4" key="1">
    <citation type="submission" date="2023-08" db="EMBL/GenBank/DDBJ databases">
        <title>Oxalobacteraceae gen .nov., isolated from river sludge outside the plant.</title>
        <authorList>
            <person name="Zhao S.Y."/>
        </authorList>
    </citation>
    <scope>NUCLEOTIDE SEQUENCE [LARGE SCALE GENOMIC DNA]</scope>
    <source>
        <strain evidence="3 4">R-40</strain>
    </source>
</reference>
<comment type="similarity">
    <text evidence="1">Belongs to the phospholipase D family. Cardiolipin synthase subfamily. ClsB sub-subfamily.</text>
</comment>
<keyword evidence="1" id="KW-0443">Lipid metabolism</keyword>
<organism evidence="3 4">
    <name type="scientific">Keguizhuia sedimenti</name>
    <dbReference type="NCBI Taxonomy" id="3064264"/>
    <lineage>
        <taxon>Bacteria</taxon>
        <taxon>Pseudomonadati</taxon>
        <taxon>Pseudomonadota</taxon>
        <taxon>Betaproteobacteria</taxon>
        <taxon>Burkholderiales</taxon>
        <taxon>Oxalobacteraceae</taxon>
        <taxon>Keguizhuia</taxon>
    </lineage>
</organism>
<keyword evidence="1" id="KW-1003">Cell membrane</keyword>
<dbReference type="CDD" id="cd09159">
    <property type="entry name" value="PLDc_ybhO_like_2"/>
    <property type="match status" value="1"/>
</dbReference>
<evidence type="ECO:0000313" key="4">
    <source>
        <dbReference type="Proteomes" id="UP001225596"/>
    </source>
</evidence>
<dbReference type="PANTHER" id="PTHR21248:SF22">
    <property type="entry name" value="PHOSPHOLIPASE D"/>
    <property type="match status" value="1"/>
</dbReference>
<evidence type="ECO:0000259" key="2">
    <source>
        <dbReference type="PROSITE" id="PS50035"/>
    </source>
</evidence>
<name>A0ABU1BJC8_9BURK</name>
<feature type="active site" evidence="1">
    <location>
        <position position="109"/>
    </location>
</feature>
<dbReference type="PANTHER" id="PTHR21248">
    <property type="entry name" value="CARDIOLIPIN SYNTHASE"/>
    <property type="match status" value="1"/>
</dbReference>
<dbReference type="InterPro" id="IPR001736">
    <property type="entry name" value="PLipase_D/transphosphatidylase"/>
</dbReference>
<dbReference type="Gene3D" id="3.30.870.10">
    <property type="entry name" value="Endonuclease Chain A"/>
    <property type="match status" value="2"/>
</dbReference>
<keyword evidence="1" id="KW-0472">Membrane</keyword>
<feature type="active site" evidence="1">
    <location>
        <position position="295"/>
    </location>
</feature>
<feature type="active site" evidence="1">
    <location>
        <position position="111"/>
    </location>
</feature>
<feature type="domain" description="PLD phosphodiesterase" evidence="2">
    <location>
        <begin position="104"/>
        <end position="131"/>
    </location>
</feature>
<evidence type="ECO:0000256" key="1">
    <source>
        <dbReference type="HAMAP-Rule" id="MF_01917"/>
    </source>
</evidence>
<comment type="catalytic activity">
    <reaction evidence="1">
        <text>2 a 1,2-diacyl-sn-glycero-3-phospho-(1'-sn-glycerol) = a cardiolipin + glycerol</text>
        <dbReference type="Rhea" id="RHEA:31451"/>
        <dbReference type="ChEBI" id="CHEBI:17754"/>
        <dbReference type="ChEBI" id="CHEBI:62237"/>
        <dbReference type="ChEBI" id="CHEBI:64716"/>
    </reaction>
</comment>
<keyword evidence="1" id="KW-0444">Lipid biosynthesis</keyword>
<feature type="active site" evidence="1">
    <location>
        <position position="297"/>
    </location>
</feature>
<comment type="function">
    <text evidence="1">Catalyzes the phosphatidyl group transfer from one phosphatidylglycerol molecule to another to form cardiolipin (CL) (diphosphatidylglycerol) and glycerol.</text>
</comment>
<keyword evidence="1" id="KW-1208">Phospholipid metabolism</keyword>
<keyword evidence="1" id="KW-0808">Transferase</keyword>
<dbReference type="EC" id="2.7.8.-" evidence="1"/>
<sequence>MRTVTFTSDNYIKLLNSGMEYFPELIVAFDQAQEEIWLETYIFALDETGEDIKAALERAAQRGIDVRLITDWVGTGSAVSKRLTRELAAAGAKHCSFNPWFKRGVVRTHRKMCVVDRKLAFLGGLNINNDFRSDDNPNVILPAPRWDFAVKIEGTLVAAIHREIEIQWARLHNTNLKARWQRFKSARASRIAATDTPALAALVIRDNLRNRRTIQRSYLQALGRARKSAWLANPYFAPGRKLRDALASAASRGVQVTLLLGVGQYRLQDAVAQSFYPKLLAAGVRIVEYRKTQLHGKVGVVDDDWATVGSSNYDGFSLFVNQEANIVVKDAGFAEALRRHIEDGINEGVEIRLEEFANTPWYRRAWYGFAYMLYKSVLRMLTWGRYVE</sequence>
<feature type="domain" description="PLD phosphodiesterase" evidence="2">
    <location>
        <begin position="290"/>
        <end position="317"/>
    </location>
</feature>
<dbReference type="SUPFAM" id="SSF56024">
    <property type="entry name" value="Phospholipase D/nuclease"/>
    <property type="match status" value="2"/>
</dbReference>
<evidence type="ECO:0000313" key="3">
    <source>
        <dbReference type="EMBL" id="MDQ9168959.1"/>
    </source>
</evidence>